<gene>
    <name evidence="2" type="ORF">CLV68_3205</name>
</gene>
<dbReference type="InterPro" id="IPR034660">
    <property type="entry name" value="DinB/YfiT-like"/>
</dbReference>
<dbReference type="InterPro" id="IPR024344">
    <property type="entry name" value="MDMPI_metal-binding"/>
</dbReference>
<dbReference type="EMBL" id="RCDD01000002">
    <property type="protein sequence ID" value="RLK58730.1"/>
    <property type="molecule type" value="Genomic_DNA"/>
</dbReference>
<sequence>MPTTPDSTVLSWTAAERLSLADLLDDLSDAEWRAPSLCAGWTVHDLAAHLTLSTRTTLPLFLGGIIRARGDFDRMEADTARARAARFTPAELVAQLRETAHSPRRAPLSALHDPLVDALVHGQDIARPLDRARPMAGPQTEAALTHVLASPFYGVRRRLNGATLTATDRDWTSATTADHPARIHGPIADLLLVATGRPAGLPALSGPGLTRLRGLSGS</sequence>
<dbReference type="InterPro" id="IPR017517">
    <property type="entry name" value="Maleyloyr_isom"/>
</dbReference>
<name>A0A421B365_9PSEU</name>
<dbReference type="Gene3D" id="1.20.120.450">
    <property type="entry name" value="dinb family like domain"/>
    <property type="match status" value="1"/>
</dbReference>
<dbReference type="OrthoDB" id="5178565at2"/>
<dbReference type="GO" id="GO:0046872">
    <property type="term" value="F:metal ion binding"/>
    <property type="evidence" value="ECO:0007669"/>
    <property type="project" value="InterPro"/>
</dbReference>
<evidence type="ECO:0000313" key="3">
    <source>
        <dbReference type="Proteomes" id="UP000282454"/>
    </source>
</evidence>
<evidence type="ECO:0000259" key="1">
    <source>
        <dbReference type="Pfam" id="PF11716"/>
    </source>
</evidence>
<proteinExistence type="predicted"/>
<dbReference type="SUPFAM" id="SSF109854">
    <property type="entry name" value="DinB/YfiT-like putative metalloenzymes"/>
    <property type="match status" value="1"/>
</dbReference>
<dbReference type="AlphaFoldDB" id="A0A421B365"/>
<dbReference type="NCBIfam" id="TIGR03083">
    <property type="entry name" value="maleylpyruvate isomerase family mycothiol-dependent enzyme"/>
    <property type="match status" value="1"/>
</dbReference>
<feature type="domain" description="Mycothiol-dependent maleylpyruvate isomerase metal-binding" evidence="1">
    <location>
        <begin position="15"/>
        <end position="107"/>
    </location>
</feature>
<keyword evidence="3" id="KW-1185">Reference proteome</keyword>
<dbReference type="Proteomes" id="UP000282454">
    <property type="component" value="Unassembled WGS sequence"/>
</dbReference>
<reference evidence="2 3" key="1">
    <citation type="submission" date="2018-10" db="EMBL/GenBank/DDBJ databases">
        <title>Genomic Encyclopedia of Archaeal and Bacterial Type Strains, Phase II (KMG-II): from individual species to whole genera.</title>
        <authorList>
            <person name="Goeker M."/>
        </authorList>
    </citation>
    <scope>NUCLEOTIDE SEQUENCE [LARGE SCALE GENOMIC DNA]</scope>
    <source>
        <strain evidence="2 3">DSM 45657</strain>
    </source>
</reference>
<dbReference type="Pfam" id="PF11716">
    <property type="entry name" value="MDMPI_N"/>
    <property type="match status" value="1"/>
</dbReference>
<accession>A0A421B365</accession>
<dbReference type="RefSeq" id="WP_121391495.1">
    <property type="nucleotide sequence ID" value="NZ_RCDD01000002.1"/>
</dbReference>
<organism evidence="2 3">
    <name type="scientific">Actinokineospora cianjurensis</name>
    <dbReference type="NCBI Taxonomy" id="585224"/>
    <lineage>
        <taxon>Bacteria</taxon>
        <taxon>Bacillati</taxon>
        <taxon>Actinomycetota</taxon>
        <taxon>Actinomycetes</taxon>
        <taxon>Pseudonocardiales</taxon>
        <taxon>Pseudonocardiaceae</taxon>
        <taxon>Actinokineospora</taxon>
    </lineage>
</organism>
<comment type="caution">
    <text evidence="2">The sequence shown here is derived from an EMBL/GenBank/DDBJ whole genome shotgun (WGS) entry which is preliminary data.</text>
</comment>
<protein>
    <submittedName>
        <fullName evidence="2">Uncharacterized protein (TIGR03083 family)</fullName>
    </submittedName>
</protein>
<evidence type="ECO:0000313" key="2">
    <source>
        <dbReference type="EMBL" id="RLK58730.1"/>
    </source>
</evidence>